<keyword evidence="1" id="KW-1133">Transmembrane helix</keyword>
<dbReference type="AlphaFoldDB" id="W9H5Z1"/>
<feature type="transmembrane region" description="Helical" evidence="1">
    <location>
        <begin position="214"/>
        <end position="234"/>
    </location>
</feature>
<name>W9H5Z1_9PROT</name>
<feature type="transmembrane region" description="Helical" evidence="1">
    <location>
        <begin position="114"/>
        <end position="134"/>
    </location>
</feature>
<dbReference type="EMBL" id="AVFL01000004">
    <property type="protein sequence ID" value="EWY41484.1"/>
    <property type="molecule type" value="Genomic_DNA"/>
</dbReference>
<protein>
    <submittedName>
        <fullName evidence="2">Uncharacterized protein</fullName>
    </submittedName>
</protein>
<keyword evidence="3" id="KW-1185">Reference proteome</keyword>
<evidence type="ECO:0000313" key="3">
    <source>
        <dbReference type="Proteomes" id="UP000019486"/>
    </source>
</evidence>
<feature type="transmembrane region" description="Helical" evidence="1">
    <location>
        <begin position="90"/>
        <end position="108"/>
    </location>
</feature>
<feature type="transmembrane region" description="Helical" evidence="1">
    <location>
        <begin position="318"/>
        <end position="339"/>
    </location>
</feature>
<keyword evidence="1" id="KW-0812">Transmembrane</keyword>
<keyword evidence="1" id="KW-0472">Membrane</keyword>
<organism evidence="2 3">
    <name type="scientific">Skermanella stibiiresistens SB22</name>
    <dbReference type="NCBI Taxonomy" id="1385369"/>
    <lineage>
        <taxon>Bacteria</taxon>
        <taxon>Pseudomonadati</taxon>
        <taxon>Pseudomonadota</taxon>
        <taxon>Alphaproteobacteria</taxon>
        <taxon>Rhodospirillales</taxon>
        <taxon>Azospirillaceae</taxon>
        <taxon>Skermanella</taxon>
    </lineage>
</organism>
<evidence type="ECO:0000313" key="2">
    <source>
        <dbReference type="EMBL" id="EWY41484.1"/>
    </source>
</evidence>
<feature type="transmembrane region" description="Helical" evidence="1">
    <location>
        <begin position="267"/>
        <end position="286"/>
    </location>
</feature>
<reference evidence="2 3" key="1">
    <citation type="submission" date="2013-08" db="EMBL/GenBank/DDBJ databases">
        <title>The genome sequence of Skermanella stibiiresistens.</title>
        <authorList>
            <person name="Zhu W."/>
            <person name="Wang G."/>
        </authorList>
    </citation>
    <scope>NUCLEOTIDE SEQUENCE [LARGE SCALE GENOMIC DNA]</scope>
    <source>
        <strain evidence="2 3">SB22</strain>
    </source>
</reference>
<dbReference type="STRING" id="1385369.N825_27335"/>
<dbReference type="Proteomes" id="UP000019486">
    <property type="component" value="Unassembled WGS sequence"/>
</dbReference>
<dbReference type="RefSeq" id="WP_037448919.1">
    <property type="nucleotide sequence ID" value="NZ_AVFL01000004.1"/>
</dbReference>
<comment type="caution">
    <text evidence="2">The sequence shown here is derived from an EMBL/GenBank/DDBJ whole genome shotgun (WGS) entry which is preliminary data.</text>
</comment>
<feature type="transmembrane region" description="Helical" evidence="1">
    <location>
        <begin position="346"/>
        <end position="364"/>
    </location>
</feature>
<proteinExistence type="predicted"/>
<feature type="transmembrane region" description="Helical" evidence="1">
    <location>
        <begin position="293"/>
        <end position="312"/>
    </location>
</feature>
<gene>
    <name evidence="2" type="ORF">N825_27335</name>
</gene>
<feature type="transmembrane region" description="Helical" evidence="1">
    <location>
        <begin position="180"/>
        <end position="202"/>
    </location>
</feature>
<sequence length="512" mass="54412">MTVETSVAARSRSHPVLNAAAVPLAIVALALTARLAAFDGHLWYDEIYGAVFSALGPVDMLVAILRFDLHPPLYYLQLGLWALPSGADPWLALNALAWSLAALAGLYLGALRVFGRDVAAGAAALFALMPMAIYEADQVRMYAFLMALAVAAWYGIERLADESGAAAWKRWAVLAGVAELAIAYTHATGMLMIPAFPAYLALRAWEAGPGRRGALLKRAVLLHAIIAVASLPALGNSMVRSVSHTSAPSASQVWSTLTQLVVGPPSWIAAALMALVLATLLGGAVADRRVRALTLAFVVLPPALLLAISHGFRPAWHIRALLFSEPLVALALAAAVVALAERMRAAAMVVAAVLAMGFGVQAAVQVARAGKSDDFPAAAAFLDSRREAGDAVIAPDTTVFWGLARQYLGPDWGSPLRVQASDPPERWADIRAKLGPEWWRRLGLEAEGDAAGPDGRRLLVGWGALPEATAAPRIWLAQVPPLEMEPLAKLGWRAVEEHDFKGLKLSLWRPAP</sequence>
<dbReference type="OrthoDB" id="559425at2"/>
<evidence type="ECO:0000256" key="1">
    <source>
        <dbReference type="SAM" id="Phobius"/>
    </source>
</evidence>
<accession>W9H5Z1</accession>
<feature type="transmembrane region" description="Helical" evidence="1">
    <location>
        <begin position="16"/>
        <end position="35"/>
    </location>
</feature>